<dbReference type="EMBL" id="KB822725">
    <property type="protein sequence ID" value="ETN36719.1"/>
    <property type="molecule type" value="Genomic_DNA"/>
</dbReference>
<sequence>MPDTTLQTTPCFADLPEDVLVQIFQWLSAAALLAVERTRKSFRDVVRHHDYLFLKIYGEGPVHRRVHDDERDATTSRQLLREKYEWRQRLQTKDAVQMTPTDCIDTLLEKFYLCDDATLKGIAENVLFSLQEHRSDTVDYHEAAATALAVLGRKEEAAQNYDTILRRNETLPSRTILTAARFGWPCLPFLCFDADQFKGEALLGAAVGGQLSMLQELISIDAPLDYSSHGLSVALAAAMGGHTSILEYVQGAGVNLTSRASQNAETPLYYAAKYDNADAARYILAYTNEAEDILDAFDGGVISGSLSVLETLAPHLHHLEDALISRFLKTACCSTTTVALHFLLVDQKMDANHLLEDGSCAVHLVAKENKLEHLTVLLECGASILPMDATGQTALEIALSLNHTELIEFLVQVSPEYGRNGFTHQEKLKYVEDCLDRLRPLYLGVIVMGHRSGSNEANADRPQVNVEVYL</sequence>
<dbReference type="SUPFAM" id="SSF48403">
    <property type="entry name" value="Ankyrin repeat"/>
    <property type="match status" value="1"/>
</dbReference>
<dbReference type="InterPro" id="IPR036770">
    <property type="entry name" value="Ankyrin_rpt-contain_sf"/>
</dbReference>
<evidence type="ECO:0000256" key="2">
    <source>
        <dbReference type="ARBA" id="ARBA00023043"/>
    </source>
</evidence>
<keyword evidence="6" id="KW-1185">Reference proteome</keyword>
<dbReference type="Gene3D" id="1.25.40.20">
    <property type="entry name" value="Ankyrin repeat-containing domain"/>
    <property type="match status" value="2"/>
</dbReference>
<accession>W2RLV9</accession>
<dbReference type="SMART" id="SM00256">
    <property type="entry name" value="FBOX"/>
    <property type="match status" value="1"/>
</dbReference>
<keyword evidence="1" id="KW-0677">Repeat</keyword>
<dbReference type="AlphaFoldDB" id="W2RLV9"/>
<name>W2RLV9_CYPE1</name>
<feature type="domain" description="F-box" evidence="4">
    <location>
        <begin position="9"/>
        <end position="56"/>
    </location>
</feature>
<protein>
    <recommendedName>
        <fullName evidence="4">F-box domain-containing protein</fullName>
    </recommendedName>
</protein>
<dbReference type="InterPro" id="IPR002110">
    <property type="entry name" value="Ankyrin_rpt"/>
</dbReference>
<dbReference type="InterPro" id="IPR036047">
    <property type="entry name" value="F-box-like_dom_sf"/>
</dbReference>
<dbReference type="SUPFAM" id="SSF81383">
    <property type="entry name" value="F-box domain"/>
    <property type="match status" value="1"/>
</dbReference>
<proteinExistence type="predicted"/>
<gene>
    <name evidence="5" type="ORF">HMPREF1541_08997</name>
</gene>
<dbReference type="InterPro" id="IPR001810">
    <property type="entry name" value="F-box_dom"/>
</dbReference>
<dbReference type="HOGENOM" id="CLU_581415_0_0_1"/>
<dbReference type="RefSeq" id="XP_008721537.1">
    <property type="nucleotide sequence ID" value="XM_008723315.1"/>
</dbReference>
<dbReference type="Proteomes" id="UP000030752">
    <property type="component" value="Unassembled WGS sequence"/>
</dbReference>
<dbReference type="VEuPathDB" id="FungiDB:HMPREF1541_08997"/>
<dbReference type="PROSITE" id="PS50088">
    <property type="entry name" value="ANK_REPEAT"/>
    <property type="match status" value="1"/>
</dbReference>
<evidence type="ECO:0000313" key="5">
    <source>
        <dbReference type="EMBL" id="ETN36719.1"/>
    </source>
</evidence>
<dbReference type="GeneID" id="19976336"/>
<evidence type="ECO:0000256" key="1">
    <source>
        <dbReference type="ARBA" id="ARBA00022737"/>
    </source>
</evidence>
<dbReference type="OrthoDB" id="341259at2759"/>
<dbReference type="Gene3D" id="1.20.1280.50">
    <property type="match status" value="1"/>
</dbReference>
<evidence type="ECO:0000313" key="6">
    <source>
        <dbReference type="Proteomes" id="UP000030752"/>
    </source>
</evidence>
<dbReference type="Pfam" id="PF12796">
    <property type="entry name" value="Ank_2"/>
    <property type="match status" value="2"/>
</dbReference>
<dbReference type="SMART" id="SM00248">
    <property type="entry name" value="ANK"/>
    <property type="match status" value="5"/>
</dbReference>
<reference evidence="5 6" key="1">
    <citation type="submission" date="2013-03" db="EMBL/GenBank/DDBJ databases">
        <title>The Genome Sequence of Phialophora europaea CBS 101466.</title>
        <authorList>
            <consortium name="The Broad Institute Genomics Platform"/>
            <person name="Cuomo C."/>
            <person name="de Hoog S."/>
            <person name="Gorbushina A."/>
            <person name="Walker B."/>
            <person name="Young S.K."/>
            <person name="Zeng Q."/>
            <person name="Gargeya S."/>
            <person name="Fitzgerald M."/>
            <person name="Haas B."/>
            <person name="Abouelleil A."/>
            <person name="Allen A.W."/>
            <person name="Alvarado L."/>
            <person name="Arachchi H.M."/>
            <person name="Berlin A.M."/>
            <person name="Chapman S.B."/>
            <person name="Gainer-Dewar J."/>
            <person name="Goldberg J."/>
            <person name="Griggs A."/>
            <person name="Gujja S."/>
            <person name="Hansen M."/>
            <person name="Howarth C."/>
            <person name="Imamovic A."/>
            <person name="Ireland A."/>
            <person name="Larimer J."/>
            <person name="McCowan C."/>
            <person name="Murphy C."/>
            <person name="Pearson M."/>
            <person name="Poon T.W."/>
            <person name="Priest M."/>
            <person name="Roberts A."/>
            <person name="Saif S."/>
            <person name="Shea T."/>
            <person name="Sisk P."/>
            <person name="Sykes S."/>
            <person name="Wortman J."/>
            <person name="Nusbaum C."/>
            <person name="Birren B."/>
        </authorList>
    </citation>
    <scope>NUCLEOTIDE SEQUENCE [LARGE SCALE GENOMIC DNA]</scope>
    <source>
        <strain evidence="5 6">CBS 101466</strain>
    </source>
</reference>
<organism evidence="5 6">
    <name type="scientific">Cyphellophora europaea (strain CBS 101466)</name>
    <name type="common">Phialophora europaea</name>
    <dbReference type="NCBI Taxonomy" id="1220924"/>
    <lineage>
        <taxon>Eukaryota</taxon>
        <taxon>Fungi</taxon>
        <taxon>Dikarya</taxon>
        <taxon>Ascomycota</taxon>
        <taxon>Pezizomycotina</taxon>
        <taxon>Eurotiomycetes</taxon>
        <taxon>Chaetothyriomycetidae</taxon>
        <taxon>Chaetothyriales</taxon>
        <taxon>Cyphellophoraceae</taxon>
        <taxon>Cyphellophora</taxon>
    </lineage>
</organism>
<dbReference type="InParanoid" id="W2RLV9"/>
<dbReference type="STRING" id="1220924.W2RLV9"/>
<keyword evidence="2 3" id="KW-0040">ANK repeat</keyword>
<dbReference type="PANTHER" id="PTHR24201">
    <property type="entry name" value="ANK_REP_REGION DOMAIN-CONTAINING PROTEIN"/>
    <property type="match status" value="1"/>
</dbReference>
<dbReference type="PROSITE" id="PS50181">
    <property type="entry name" value="FBOX"/>
    <property type="match status" value="1"/>
</dbReference>
<feature type="repeat" description="ANK" evidence="3">
    <location>
        <begin position="357"/>
        <end position="389"/>
    </location>
</feature>
<dbReference type="InterPro" id="IPR050776">
    <property type="entry name" value="Ank_Repeat/CDKN_Inhibitor"/>
</dbReference>
<dbReference type="Pfam" id="PF12937">
    <property type="entry name" value="F-box-like"/>
    <property type="match status" value="1"/>
</dbReference>
<evidence type="ECO:0000256" key="3">
    <source>
        <dbReference type="PROSITE-ProRule" id="PRU00023"/>
    </source>
</evidence>
<evidence type="ECO:0000259" key="4">
    <source>
        <dbReference type="PROSITE" id="PS50181"/>
    </source>
</evidence>